<dbReference type="EMBL" id="JASVDS010000001">
    <property type="protein sequence ID" value="MDL5031158.1"/>
    <property type="molecule type" value="Genomic_DNA"/>
</dbReference>
<evidence type="ECO:0000313" key="2">
    <source>
        <dbReference type="EMBL" id="MDL5031158.1"/>
    </source>
</evidence>
<evidence type="ECO:0008006" key="4">
    <source>
        <dbReference type="Google" id="ProtNLM"/>
    </source>
</evidence>
<feature type="chain" id="PRO_5046509170" description="TonB C-terminal domain-containing protein" evidence="1">
    <location>
        <begin position="31"/>
        <end position="341"/>
    </location>
</feature>
<organism evidence="2 3">
    <name type="scientific">Roseateles subflavus</name>
    <dbReference type="NCBI Taxonomy" id="3053353"/>
    <lineage>
        <taxon>Bacteria</taxon>
        <taxon>Pseudomonadati</taxon>
        <taxon>Pseudomonadota</taxon>
        <taxon>Betaproteobacteria</taxon>
        <taxon>Burkholderiales</taxon>
        <taxon>Sphaerotilaceae</taxon>
        <taxon>Roseateles</taxon>
    </lineage>
</organism>
<name>A0ABT7LE71_9BURK</name>
<gene>
    <name evidence="2" type="ORF">QRD43_04490</name>
</gene>
<dbReference type="Proteomes" id="UP001238603">
    <property type="component" value="Unassembled WGS sequence"/>
</dbReference>
<feature type="signal peptide" evidence="1">
    <location>
        <begin position="1"/>
        <end position="30"/>
    </location>
</feature>
<evidence type="ECO:0000313" key="3">
    <source>
        <dbReference type="Proteomes" id="UP001238603"/>
    </source>
</evidence>
<keyword evidence="1" id="KW-0732">Signal</keyword>
<proteinExistence type="predicted"/>
<dbReference type="RefSeq" id="WP_285981273.1">
    <property type="nucleotide sequence ID" value="NZ_JASVDS010000001.1"/>
</dbReference>
<accession>A0ABT7LE71</accession>
<sequence>MTTRSPINALKGRLVAALFMSGALAGAALAQTDSTPPSAAQSLSCLKPPSATLSYPEKHRLDRTCGFIRLHFSKPDAEPRVEELSNTAREDMQDLVYCHVGAYRLPCQQPQDGTVSAVQEFQFDNSMLDEAPVPEDAAPSAALCIVMPRRDPDRLDTLTREMHHVMAEATFTGDGTQAPEVKLVYSSGNKRLEAAVIERVQAYRMPCRTGQEKPQTMELRFTFVPYGHRQTVLKREAFALAEFLGFMQGAQQLQAYFDFSTMNCLFKLHFTNFGPARPNRVREVGAHDPNRTVFLKWLGERQIAFASDRQANELFGTTLQVEVPCGKLDLAPAAAAAAPGS</sequence>
<evidence type="ECO:0000256" key="1">
    <source>
        <dbReference type="SAM" id="SignalP"/>
    </source>
</evidence>
<protein>
    <recommendedName>
        <fullName evidence="4">TonB C-terminal domain-containing protein</fullName>
    </recommendedName>
</protein>
<keyword evidence="3" id="KW-1185">Reference proteome</keyword>
<reference evidence="2 3" key="1">
    <citation type="submission" date="2023-06" db="EMBL/GenBank/DDBJ databases">
        <title>Pelomonas sp. APW6 16S ribosomal RNA gene genome sequencing and assembly.</title>
        <authorList>
            <person name="Woo H."/>
        </authorList>
    </citation>
    <scope>NUCLEOTIDE SEQUENCE [LARGE SCALE GENOMIC DNA]</scope>
    <source>
        <strain evidence="2 3">APW6</strain>
    </source>
</reference>
<comment type="caution">
    <text evidence="2">The sequence shown here is derived from an EMBL/GenBank/DDBJ whole genome shotgun (WGS) entry which is preliminary data.</text>
</comment>